<dbReference type="Gene3D" id="3.40.190.10">
    <property type="entry name" value="Periplasmic binding protein-like II"/>
    <property type="match status" value="1"/>
</dbReference>
<dbReference type="CDD" id="cd13578">
    <property type="entry name" value="PBP2_Bug27"/>
    <property type="match status" value="1"/>
</dbReference>
<dbReference type="InterPro" id="IPR005064">
    <property type="entry name" value="BUG"/>
</dbReference>
<reference evidence="2 3" key="1">
    <citation type="submission" date="2021-08" db="EMBL/GenBank/DDBJ databases">
        <authorList>
            <person name="Peeters C."/>
        </authorList>
    </citation>
    <scope>NUCLEOTIDE SEQUENCE [LARGE SCALE GENOMIC DNA]</scope>
    <source>
        <strain evidence="2 3">LMG 23994</strain>
    </source>
</reference>
<dbReference type="PIRSF" id="PIRSF017082">
    <property type="entry name" value="YflP"/>
    <property type="match status" value="1"/>
</dbReference>
<dbReference type="InterPro" id="IPR042100">
    <property type="entry name" value="Bug_dom1"/>
</dbReference>
<organism evidence="2 3">
    <name type="scientific">Cupriavidus pinatubonensis</name>
    <dbReference type="NCBI Taxonomy" id="248026"/>
    <lineage>
        <taxon>Bacteria</taxon>
        <taxon>Pseudomonadati</taxon>
        <taxon>Pseudomonadota</taxon>
        <taxon>Betaproteobacteria</taxon>
        <taxon>Burkholderiales</taxon>
        <taxon>Burkholderiaceae</taxon>
        <taxon>Cupriavidus</taxon>
    </lineage>
</organism>
<dbReference type="Pfam" id="PF03401">
    <property type="entry name" value="TctC"/>
    <property type="match status" value="1"/>
</dbReference>
<evidence type="ECO:0000313" key="3">
    <source>
        <dbReference type="Proteomes" id="UP000701702"/>
    </source>
</evidence>
<sequence length="333" mass="34786">MQQQRRRVLQQLGLGLAGAAFGGVGLNARAQANAAGFPSRAVRVVYPYQAGGTGDVVARQIAEGLAKAWGKPVIVDNRPGAGGMIGADMVAKADPDGHTLLLTLTGMVQAPSLYSKAPYNPVRDFAPVSELATSNLALVVQPSLGVSSVKQLIEYIGKQGKPLAYGSYGLGSSGHLQMEIFGRNAKVALTHVPYKGEAPMVNDLLGGQLPAGMIAAVSARQHAAAGRLRVLAVAGAARSPMLPDVPTFAEAGVRGLERQGWIGMFAPAATPRAIVEKVSADVNRTLTNPDFRARMVDLGIVIKGSTPSAFSDVVKAEQAYWAEAIRASDIRLD</sequence>
<dbReference type="InterPro" id="IPR006311">
    <property type="entry name" value="TAT_signal"/>
</dbReference>
<accession>A0ABM8WBS8</accession>
<gene>
    <name evidence="2" type="ORF">LMG23994_00561</name>
</gene>
<dbReference type="EMBL" id="CAJZAF010000002">
    <property type="protein sequence ID" value="CAG9164727.1"/>
    <property type="molecule type" value="Genomic_DNA"/>
</dbReference>
<evidence type="ECO:0008006" key="4">
    <source>
        <dbReference type="Google" id="ProtNLM"/>
    </source>
</evidence>
<keyword evidence="3" id="KW-1185">Reference proteome</keyword>
<dbReference type="SUPFAM" id="SSF53850">
    <property type="entry name" value="Periplasmic binding protein-like II"/>
    <property type="match status" value="1"/>
</dbReference>
<dbReference type="Gene3D" id="3.40.190.150">
    <property type="entry name" value="Bordetella uptake gene, domain 1"/>
    <property type="match status" value="1"/>
</dbReference>
<comment type="caution">
    <text evidence="2">The sequence shown here is derived from an EMBL/GenBank/DDBJ whole genome shotgun (WGS) entry which is preliminary data.</text>
</comment>
<comment type="similarity">
    <text evidence="1">Belongs to the UPF0065 (bug) family.</text>
</comment>
<protein>
    <recommendedName>
        <fullName evidence="4">Twin-arginine translocation pathway signal</fullName>
    </recommendedName>
</protein>
<evidence type="ECO:0000256" key="1">
    <source>
        <dbReference type="ARBA" id="ARBA00006987"/>
    </source>
</evidence>
<dbReference type="Proteomes" id="UP000701702">
    <property type="component" value="Unassembled WGS sequence"/>
</dbReference>
<dbReference type="PANTHER" id="PTHR42928:SF5">
    <property type="entry name" value="BLR1237 PROTEIN"/>
    <property type="match status" value="1"/>
</dbReference>
<evidence type="ECO:0000313" key="2">
    <source>
        <dbReference type="EMBL" id="CAG9164727.1"/>
    </source>
</evidence>
<name>A0ABM8WBS8_9BURK</name>
<proteinExistence type="inferred from homology"/>
<dbReference type="RefSeq" id="WP_223999520.1">
    <property type="nucleotide sequence ID" value="NZ_CAJZAF010000002.1"/>
</dbReference>
<dbReference type="PROSITE" id="PS51318">
    <property type="entry name" value="TAT"/>
    <property type="match status" value="1"/>
</dbReference>
<dbReference type="PANTHER" id="PTHR42928">
    <property type="entry name" value="TRICARBOXYLATE-BINDING PROTEIN"/>
    <property type="match status" value="1"/>
</dbReference>